<comment type="caution">
    <text evidence="4">The sequence shown here is derived from an EMBL/GenBank/DDBJ whole genome shotgun (WGS) entry which is preliminary data.</text>
</comment>
<accession>X1EAI6</accession>
<feature type="non-terminal residue" evidence="4">
    <location>
        <position position="161"/>
    </location>
</feature>
<protein>
    <recommendedName>
        <fullName evidence="5">AMP-dependent synthetase/ligase domain-containing protein</fullName>
    </recommendedName>
</protein>
<gene>
    <name evidence="4" type="ORF">S01H4_55136</name>
</gene>
<comment type="similarity">
    <text evidence="1">Belongs to the ATP-dependent AMP-binding enzyme family.</text>
</comment>
<evidence type="ECO:0000259" key="3">
    <source>
        <dbReference type="Pfam" id="PF16177"/>
    </source>
</evidence>
<proteinExistence type="inferred from homology"/>
<dbReference type="SUPFAM" id="SSF56801">
    <property type="entry name" value="Acetyl-CoA synthetase-like"/>
    <property type="match status" value="1"/>
</dbReference>
<sequence length="161" mass="18561">MEDERKLLWEPSEAWIKDANITQFIEFVNSNYGKTIKGGKDIYKFSVENIEDFWEAMWKFSDIIASKPYDKVVEDLSVFPGTKWFPGSELNFAENLLKYNDNQLAFIFQGETKVSKQITYSELNKLVARLAKSLKEIGITANDRIVSYIPNLIETPTSMLA</sequence>
<dbReference type="Pfam" id="PF00501">
    <property type="entry name" value="AMP-binding"/>
    <property type="match status" value="1"/>
</dbReference>
<dbReference type="PANTHER" id="PTHR42921:SF1">
    <property type="entry name" value="ACETOACETYL-COA SYNTHETASE"/>
    <property type="match status" value="1"/>
</dbReference>
<dbReference type="PANTHER" id="PTHR42921">
    <property type="entry name" value="ACETOACETYL-COA SYNTHETASE"/>
    <property type="match status" value="1"/>
</dbReference>
<dbReference type="EMBL" id="BART01031790">
    <property type="protein sequence ID" value="GAH17380.1"/>
    <property type="molecule type" value="Genomic_DNA"/>
</dbReference>
<dbReference type="InterPro" id="IPR032387">
    <property type="entry name" value="ACAS_N"/>
</dbReference>
<dbReference type="InterPro" id="IPR042099">
    <property type="entry name" value="ANL_N_sf"/>
</dbReference>
<dbReference type="InterPro" id="IPR000873">
    <property type="entry name" value="AMP-dep_synth/lig_dom"/>
</dbReference>
<evidence type="ECO:0008006" key="5">
    <source>
        <dbReference type="Google" id="ProtNLM"/>
    </source>
</evidence>
<dbReference type="Pfam" id="PF16177">
    <property type="entry name" value="ACAS_N"/>
    <property type="match status" value="1"/>
</dbReference>
<name>X1EAI6_9ZZZZ</name>
<evidence type="ECO:0000313" key="4">
    <source>
        <dbReference type="EMBL" id="GAH17380.1"/>
    </source>
</evidence>
<feature type="domain" description="Acetyl-coenzyme A synthetase N-terminal" evidence="3">
    <location>
        <begin position="40"/>
        <end position="95"/>
    </location>
</feature>
<evidence type="ECO:0000259" key="2">
    <source>
        <dbReference type="Pfam" id="PF00501"/>
    </source>
</evidence>
<evidence type="ECO:0000256" key="1">
    <source>
        <dbReference type="ARBA" id="ARBA00006432"/>
    </source>
</evidence>
<dbReference type="AlphaFoldDB" id="X1EAI6"/>
<dbReference type="Gene3D" id="3.40.50.12780">
    <property type="entry name" value="N-terminal domain of ligase-like"/>
    <property type="match status" value="1"/>
</dbReference>
<reference evidence="4" key="1">
    <citation type="journal article" date="2014" name="Front. Microbiol.">
        <title>High frequency of phylogenetically diverse reductive dehalogenase-homologous genes in deep subseafloor sedimentary metagenomes.</title>
        <authorList>
            <person name="Kawai M."/>
            <person name="Futagami T."/>
            <person name="Toyoda A."/>
            <person name="Takaki Y."/>
            <person name="Nishi S."/>
            <person name="Hori S."/>
            <person name="Arai W."/>
            <person name="Tsubouchi T."/>
            <person name="Morono Y."/>
            <person name="Uchiyama I."/>
            <person name="Ito T."/>
            <person name="Fujiyama A."/>
            <person name="Inagaki F."/>
            <person name="Takami H."/>
        </authorList>
    </citation>
    <scope>NUCLEOTIDE SEQUENCE</scope>
    <source>
        <strain evidence="4">Expedition CK06-06</strain>
    </source>
</reference>
<dbReference type="GO" id="GO:0030729">
    <property type="term" value="F:acetoacetate-CoA ligase activity"/>
    <property type="evidence" value="ECO:0007669"/>
    <property type="project" value="TreeGrafter"/>
</dbReference>
<feature type="domain" description="AMP-dependent synthetase/ligase" evidence="2">
    <location>
        <begin position="102"/>
        <end position="161"/>
    </location>
</feature>
<organism evidence="4">
    <name type="scientific">marine sediment metagenome</name>
    <dbReference type="NCBI Taxonomy" id="412755"/>
    <lineage>
        <taxon>unclassified sequences</taxon>
        <taxon>metagenomes</taxon>
        <taxon>ecological metagenomes</taxon>
    </lineage>
</organism>